<evidence type="ECO:0000313" key="1">
    <source>
        <dbReference type="EMBL" id="KAJ2900423.1"/>
    </source>
</evidence>
<reference evidence="1" key="1">
    <citation type="submission" date="2022-07" db="EMBL/GenBank/DDBJ databases">
        <title>Phylogenomic reconstructions and comparative analyses of Kickxellomycotina fungi.</title>
        <authorList>
            <person name="Reynolds N.K."/>
            <person name="Stajich J.E."/>
            <person name="Barry K."/>
            <person name="Grigoriev I.V."/>
            <person name="Crous P."/>
            <person name="Smith M.E."/>
        </authorList>
    </citation>
    <scope>NUCLEOTIDE SEQUENCE</scope>
    <source>
        <strain evidence="1">CBS 190363</strain>
    </source>
</reference>
<sequence>MTKDQDSGAPLLHRQRLVWKAGLVCPRQSSHSASTIEAVAALTLASSDIGKSGALPDGGRLHLLKHVRMDSIPPVLLAAAVFRLYINALTPDSQHFVNGMVELLLAQAGDKMEDLASTAFLARVETRVVTDLSSSPAAPSDPFAESPEDNNARIPPLTRLRNDPYALVYLAGDSASQRHLVLHLLESPQYLQPLASVPTHSSNQDSSEEQQHEPSSPLSTCLEAEYRFIDLLTSQRNERIRIQRTQSTESMLKASTANFLTRQGAASNTAAGAPSRRISKKMTLSDIEHLALSQSTKPPTSSALAKTANPPDAEAPQAPLLPCPEIEQKNKKVAKQLIITSLKERGVGRDHPDFAALWGQIYHSLKFALREKIDRRLFAPRELKQESDKHANFYCTPPP</sequence>
<keyword evidence="2" id="KW-1185">Reference proteome</keyword>
<name>A0ACC1M9F4_9FUNG</name>
<dbReference type="Proteomes" id="UP001139981">
    <property type="component" value="Unassembled WGS sequence"/>
</dbReference>
<gene>
    <name evidence="1" type="ORF">IWW38_000476</name>
</gene>
<comment type="caution">
    <text evidence="1">The sequence shown here is derived from an EMBL/GenBank/DDBJ whole genome shotgun (WGS) entry which is preliminary data.</text>
</comment>
<evidence type="ECO:0000313" key="2">
    <source>
        <dbReference type="Proteomes" id="UP001139981"/>
    </source>
</evidence>
<accession>A0ACC1M9F4</accession>
<dbReference type="EMBL" id="JANBVB010000005">
    <property type="protein sequence ID" value="KAJ2900423.1"/>
    <property type="molecule type" value="Genomic_DNA"/>
</dbReference>
<protein>
    <submittedName>
        <fullName evidence="1">Uncharacterized protein</fullName>
    </submittedName>
</protein>
<organism evidence="1 2">
    <name type="scientific">Coemansia aciculifera</name>
    <dbReference type="NCBI Taxonomy" id="417176"/>
    <lineage>
        <taxon>Eukaryota</taxon>
        <taxon>Fungi</taxon>
        <taxon>Fungi incertae sedis</taxon>
        <taxon>Zoopagomycota</taxon>
        <taxon>Kickxellomycotina</taxon>
        <taxon>Kickxellomycetes</taxon>
        <taxon>Kickxellales</taxon>
        <taxon>Kickxellaceae</taxon>
        <taxon>Coemansia</taxon>
    </lineage>
</organism>
<proteinExistence type="predicted"/>